<dbReference type="GeneID" id="117564494"/>
<evidence type="ECO:0000313" key="2">
    <source>
        <dbReference type="RefSeq" id="XP_034099199.1"/>
    </source>
</evidence>
<dbReference type="Gene3D" id="3.40.50.1000">
    <property type="entry name" value="HAD superfamily/HAD-like"/>
    <property type="match status" value="1"/>
</dbReference>
<dbReference type="InterPro" id="IPR036412">
    <property type="entry name" value="HAD-like_sf"/>
</dbReference>
<dbReference type="InterPro" id="IPR023198">
    <property type="entry name" value="PGP-like_dom2"/>
</dbReference>
<sequence length="240" mass="26965">MSPAQDKCLHKVTHCIFDNDGTLMDTEKQYEIAVSNLLRPYGEKYTYDLKLQCMGMPTPKSTRFLVEKLKLPIDGATFEQMFNTEVHRQMGKVELMPGVKDLILHLHNHRVPMAIGTSAQRKVFVHKAGSHCDLMPAFRHIVCGDDPELVHGKPAPDIFLLAASRFKPKPKPQCCLVFEDSPIGKQAALAAGMQVVMIPDPRVPEEQTKDATIVLRSMADFQPELFGLPPYDNCDRFTFG</sequence>
<dbReference type="Gene3D" id="1.10.150.240">
    <property type="entry name" value="Putative phosphatase, domain 2"/>
    <property type="match status" value="1"/>
</dbReference>
<dbReference type="Proteomes" id="UP000515160">
    <property type="component" value="Chromosome 2L"/>
</dbReference>
<protein>
    <submittedName>
        <fullName evidence="2">Probable pseudouridine-5'-phosphatase</fullName>
    </submittedName>
</protein>
<dbReference type="OrthoDB" id="40579at2759"/>
<dbReference type="SUPFAM" id="SSF56784">
    <property type="entry name" value="HAD-like"/>
    <property type="match status" value="1"/>
</dbReference>
<dbReference type="GO" id="GO:0016791">
    <property type="term" value="F:phosphatase activity"/>
    <property type="evidence" value="ECO:0007669"/>
    <property type="project" value="TreeGrafter"/>
</dbReference>
<dbReference type="SFLD" id="SFLDS00003">
    <property type="entry name" value="Haloacid_Dehalogenase"/>
    <property type="match status" value="1"/>
</dbReference>
<dbReference type="InterPro" id="IPR006439">
    <property type="entry name" value="HAD-SF_hydro_IA"/>
</dbReference>
<dbReference type="FunFam" id="3.40.50.1000:FF:000055">
    <property type="entry name" value="Haloacid dehalogenase-like hydrolase family protein"/>
    <property type="match status" value="1"/>
</dbReference>
<reference evidence="2" key="1">
    <citation type="submission" date="2025-08" db="UniProtKB">
        <authorList>
            <consortium name="RefSeq"/>
        </authorList>
    </citation>
    <scope>IDENTIFICATION</scope>
    <source>
        <strain evidence="2">15112-1751.03</strain>
        <tissue evidence="2">Whole Adult</tissue>
    </source>
</reference>
<organism evidence="1 2">
    <name type="scientific">Drosophila albomicans</name>
    <name type="common">Fruit fly</name>
    <dbReference type="NCBI Taxonomy" id="7291"/>
    <lineage>
        <taxon>Eukaryota</taxon>
        <taxon>Metazoa</taxon>
        <taxon>Ecdysozoa</taxon>
        <taxon>Arthropoda</taxon>
        <taxon>Hexapoda</taxon>
        <taxon>Insecta</taxon>
        <taxon>Pterygota</taxon>
        <taxon>Neoptera</taxon>
        <taxon>Endopterygota</taxon>
        <taxon>Diptera</taxon>
        <taxon>Brachycera</taxon>
        <taxon>Muscomorpha</taxon>
        <taxon>Ephydroidea</taxon>
        <taxon>Drosophilidae</taxon>
        <taxon>Drosophila</taxon>
    </lineage>
</organism>
<keyword evidence="1" id="KW-1185">Reference proteome</keyword>
<dbReference type="PANTHER" id="PTHR18901">
    <property type="entry name" value="2-DEOXYGLUCOSE-6-PHOSPHATE PHOSPHATASE 2"/>
    <property type="match status" value="1"/>
</dbReference>
<dbReference type="SFLD" id="SFLDG01129">
    <property type="entry name" value="C1.5:_HAD__Beta-PGM__Phosphata"/>
    <property type="match status" value="1"/>
</dbReference>
<dbReference type="RefSeq" id="XP_034099199.1">
    <property type="nucleotide sequence ID" value="XM_034243308.2"/>
</dbReference>
<dbReference type="Pfam" id="PF13419">
    <property type="entry name" value="HAD_2"/>
    <property type="match status" value="1"/>
</dbReference>
<gene>
    <name evidence="2" type="primary">LOC117564494</name>
</gene>
<proteinExistence type="predicted"/>
<accession>A0A6P8W6Y0</accession>
<dbReference type="NCBIfam" id="TIGR01509">
    <property type="entry name" value="HAD-SF-IA-v3"/>
    <property type="match status" value="1"/>
</dbReference>
<dbReference type="InterPro" id="IPR023214">
    <property type="entry name" value="HAD_sf"/>
</dbReference>
<dbReference type="PANTHER" id="PTHR18901:SF38">
    <property type="entry name" value="PSEUDOURIDINE-5'-PHOSPHATASE"/>
    <property type="match status" value="1"/>
</dbReference>
<evidence type="ECO:0000313" key="1">
    <source>
        <dbReference type="Proteomes" id="UP000515160"/>
    </source>
</evidence>
<dbReference type="InterPro" id="IPR041492">
    <property type="entry name" value="HAD_2"/>
</dbReference>
<dbReference type="AlphaFoldDB" id="A0A6P8W6Y0"/>
<name>A0A6P8W6Y0_DROAB</name>